<evidence type="ECO:0000313" key="3">
    <source>
        <dbReference type="Proteomes" id="UP000008916"/>
    </source>
</evidence>
<dbReference type="Gene3D" id="3.90.226.10">
    <property type="entry name" value="2-enoyl-CoA Hydratase, Chain A, domain 1"/>
    <property type="match status" value="1"/>
</dbReference>
<comment type="similarity">
    <text evidence="1">Belongs to the enoyl-CoA hydratase/isomerase family.</text>
</comment>
<dbReference type="GO" id="GO:0016853">
    <property type="term" value="F:isomerase activity"/>
    <property type="evidence" value="ECO:0007669"/>
    <property type="project" value="InterPro"/>
</dbReference>
<name>E6TBS6_MYCSR</name>
<dbReference type="SUPFAM" id="SSF52096">
    <property type="entry name" value="ClpP/crotonase"/>
    <property type="match status" value="1"/>
</dbReference>
<organism evidence="2 3">
    <name type="scientific">Mycolicibacterium gilvum (strain DSM 45189 / LMG 24558 / Spyr1)</name>
    <name type="common">Mycobacterium gilvum</name>
    <dbReference type="NCBI Taxonomy" id="278137"/>
    <lineage>
        <taxon>Bacteria</taxon>
        <taxon>Bacillati</taxon>
        <taxon>Actinomycetota</taxon>
        <taxon>Actinomycetes</taxon>
        <taxon>Mycobacteriales</taxon>
        <taxon>Mycobacteriaceae</taxon>
        <taxon>Mycolicibacterium</taxon>
    </lineage>
</organism>
<reference evidence="2 3" key="1">
    <citation type="journal article" date="2011" name="Stand. Genomic Sci.">
        <title>Complete genome sequence of Mycobacterium sp. strain (Spyr1) and reclassification to Mycobacterium gilvum Spyr1.</title>
        <authorList>
            <person name="Kallimanis A."/>
            <person name="Karabika E."/>
            <person name="Mavromatis K."/>
            <person name="Lapidus A."/>
            <person name="Labutti K.M."/>
            <person name="Liolios K."/>
            <person name="Ivanova N."/>
            <person name="Goodwin L."/>
            <person name="Woyke T."/>
            <person name="Velentzas A.D."/>
            <person name="Perisynakis A."/>
            <person name="Ouzounis C.C."/>
            <person name="Kyrpides N.C."/>
            <person name="Koukkou A.I."/>
            <person name="Drainas C."/>
        </authorList>
    </citation>
    <scope>NUCLEOTIDE SEQUENCE [LARGE SCALE GENOMIC DNA]</scope>
    <source>
        <strain evidence="3">DSM 45189 / LMG 24558 / Spyr1</strain>
    </source>
</reference>
<dbReference type="HOGENOM" id="CLU_009834_7_0_11"/>
<dbReference type="PANTHER" id="PTHR43149:SF1">
    <property type="entry name" value="DELTA(3,5)-DELTA(2,4)-DIENOYL-COA ISOMERASE, MITOCHONDRIAL"/>
    <property type="match status" value="1"/>
</dbReference>
<proteinExistence type="inferred from homology"/>
<dbReference type="EC" id="4.2.1.17" evidence="2"/>
<dbReference type="InterPro" id="IPR029045">
    <property type="entry name" value="ClpP/crotonase-like_dom_sf"/>
</dbReference>
<dbReference type="Proteomes" id="UP000008916">
    <property type="component" value="Chromosome"/>
</dbReference>
<dbReference type="Pfam" id="PF00378">
    <property type="entry name" value="ECH_1"/>
    <property type="match status" value="1"/>
</dbReference>
<protein>
    <submittedName>
        <fullName evidence="2">Enoyl-CoA hydratase</fullName>
        <ecNumber evidence="2">4.2.1.17</ecNumber>
    </submittedName>
</protein>
<dbReference type="InterPro" id="IPR045002">
    <property type="entry name" value="Ech1-like"/>
</dbReference>
<dbReference type="KEGG" id="msp:Mspyr1_42270"/>
<dbReference type="AlphaFoldDB" id="E6TBS6"/>
<dbReference type="InterPro" id="IPR001753">
    <property type="entry name" value="Enoyl-CoA_hydra/iso"/>
</dbReference>
<sequence length="287" mass="30820">MSSVLEVARPTPEIAVLTLNRPDKLNALSYELVEALHAELDALARDNACRAVVLTGAGRGFCSGLDLSAPNPEETGGGTEFPRSGMRWQERIADLTAKIHRLRQPVIAAVQGVAYGGGLGIAAACDIRVAAPTARFCTQFIKLGLGGCDIGVSYTLPRIVGAGVAFDMILTARTVAADEALRLGLVSRVSDTPVDEALAIAETLCNYGKFGVESTKQVLWANLEASSLEARCTWRTAARSWRPPVARCASWRRRSCARADPLARFAELAFQQTKCEKGPAGMHVRRR</sequence>
<keyword evidence="3" id="KW-1185">Reference proteome</keyword>
<keyword evidence="2" id="KW-0456">Lyase</keyword>
<accession>E6TBS6</accession>
<dbReference type="GO" id="GO:0004300">
    <property type="term" value="F:enoyl-CoA hydratase activity"/>
    <property type="evidence" value="ECO:0007669"/>
    <property type="project" value="UniProtKB-EC"/>
</dbReference>
<dbReference type="EMBL" id="CP002385">
    <property type="protein sequence ID" value="ADU00788.1"/>
    <property type="molecule type" value="Genomic_DNA"/>
</dbReference>
<dbReference type="CDD" id="cd06558">
    <property type="entry name" value="crotonase-like"/>
    <property type="match status" value="1"/>
</dbReference>
<gene>
    <name evidence="2" type="ordered locus">Mspyr1_42270</name>
</gene>
<evidence type="ECO:0000313" key="2">
    <source>
        <dbReference type="EMBL" id="ADU00788.1"/>
    </source>
</evidence>
<dbReference type="PANTHER" id="PTHR43149">
    <property type="entry name" value="ENOYL-COA HYDRATASE"/>
    <property type="match status" value="1"/>
</dbReference>
<evidence type="ECO:0000256" key="1">
    <source>
        <dbReference type="ARBA" id="ARBA00005254"/>
    </source>
</evidence>